<reference evidence="2 3" key="1">
    <citation type="submission" date="2016-10" db="EMBL/GenBank/DDBJ databases">
        <authorList>
            <person name="de Groot N.N."/>
        </authorList>
    </citation>
    <scope>NUCLEOTIDE SEQUENCE [LARGE SCALE GENOMIC DNA]</scope>
    <source>
        <strain evidence="2 3">DSM 17073</strain>
    </source>
</reference>
<dbReference type="OrthoDB" id="9811333at2"/>
<gene>
    <name evidence="1" type="ORF">HHA03_04190</name>
    <name evidence="2" type="ORF">SAMN05421839_1025</name>
</gene>
<keyword evidence="4" id="KW-1185">Reference proteome</keyword>
<protein>
    <submittedName>
        <fullName evidence="2">Uncharacterized protein</fullName>
    </submittedName>
</protein>
<evidence type="ECO:0000313" key="3">
    <source>
        <dbReference type="Proteomes" id="UP000242243"/>
    </source>
</evidence>
<dbReference type="Proteomes" id="UP000242243">
    <property type="component" value="Unassembled WGS sequence"/>
</dbReference>
<dbReference type="EMBL" id="FOXC01000002">
    <property type="protein sequence ID" value="SFO95006.1"/>
    <property type="molecule type" value="Genomic_DNA"/>
</dbReference>
<organism evidence="2 3">
    <name type="scientific">Halolactibacillus halophilus</name>
    <dbReference type="NCBI Taxonomy" id="306540"/>
    <lineage>
        <taxon>Bacteria</taxon>
        <taxon>Bacillati</taxon>
        <taxon>Bacillota</taxon>
        <taxon>Bacilli</taxon>
        <taxon>Bacillales</taxon>
        <taxon>Bacillaceae</taxon>
        <taxon>Halolactibacillus</taxon>
    </lineage>
</organism>
<name>A0A1I5LDT1_9BACI</name>
<dbReference type="EMBL" id="BJWI01000002">
    <property type="protein sequence ID" value="GEM00887.1"/>
    <property type="molecule type" value="Genomic_DNA"/>
</dbReference>
<accession>A0A1I5LDT1</accession>
<evidence type="ECO:0000313" key="1">
    <source>
        <dbReference type="EMBL" id="GEM00887.1"/>
    </source>
</evidence>
<evidence type="ECO:0000313" key="2">
    <source>
        <dbReference type="EMBL" id="SFO95006.1"/>
    </source>
</evidence>
<dbReference type="Proteomes" id="UP000321547">
    <property type="component" value="Unassembled WGS sequence"/>
</dbReference>
<dbReference type="AlphaFoldDB" id="A0A1I5LDT1"/>
<evidence type="ECO:0000313" key="4">
    <source>
        <dbReference type="Proteomes" id="UP000321547"/>
    </source>
</evidence>
<reference evidence="1 4" key="2">
    <citation type="submission" date="2019-07" db="EMBL/GenBank/DDBJ databases">
        <title>Whole genome shotgun sequence of Halolactibacillus halophilus NBRC 100868.</title>
        <authorList>
            <person name="Hosoyama A."/>
            <person name="Uohara A."/>
            <person name="Ohji S."/>
            <person name="Ichikawa N."/>
        </authorList>
    </citation>
    <scope>NUCLEOTIDE SEQUENCE [LARGE SCALE GENOMIC DNA]</scope>
    <source>
        <strain evidence="1 4">NBRC 100868</strain>
    </source>
</reference>
<dbReference type="RefSeq" id="WP_062323883.1">
    <property type="nucleotide sequence ID" value="NZ_BJWI01000002.1"/>
</dbReference>
<proteinExistence type="predicted"/>
<sequence length="68" mass="7851">MIKKGRVKVIKEKDTGLNQRFKDTQTGEEMTRGQFADAIEQGKFKDYNVMHQRGKRIPRSNPGVDNLD</sequence>